<dbReference type="Proteomes" id="UP000646579">
    <property type="component" value="Unassembled WGS sequence"/>
</dbReference>
<accession>A0A918SAI9</accession>
<evidence type="ECO:0000313" key="2">
    <source>
        <dbReference type="Proteomes" id="UP000646579"/>
    </source>
</evidence>
<protein>
    <submittedName>
        <fullName evidence="1">Uncharacterized protein</fullName>
    </submittedName>
</protein>
<reference evidence="1" key="1">
    <citation type="journal article" date="2014" name="Int. J. Syst. Evol. Microbiol.">
        <title>Complete genome sequence of Corynebacterium casei LMG S-19264T (=DSM 44701T), isolated from a smear-ripened cheese.</title>
        <authorList>
            <consortium name="US DOE Joint Genome Institute (JGI-PGF)"/>
            <person name="Walter F."/>
            <person name="Albersmeier A."/>
            <person name="Kalinowski J."/>
            <person name="Ruckert C."/>
        </authorList>
    </citation>
    <scope>NUCLEOTIDE SEQUENCE</scope>
    <source>
        <strain evidence="1">KCTC 32437</strain>
    </source>
</reference>
<dbReference type="EMBL" id="BMZE01000003">
    <property type="protein sequence ID" value="GHA29257.1"/>
    <property type="molecule type" value="Genomic_DNA"/>
</dbReference>
<keyword evidence="2" id="KW-1185">Reference proteome</keyword>
<name>A0A918SAI9_9HYPH</name>
<reference evidence="1" key="2">
    <citation type="submission" date="2020-09" db="EMBL/GenBank/DDBJ databases">
        <authorList>
            <person name="Sun Q."/>
            <person name="Kim S."/>
        </authorList>
    </citation>
    <scope>NUCLEOTIDE SEQUENCE</scope>
    <source>
        <strain evidence="1">KCTC 32437</strain>
    </source>
</reference>
<dbReference type="AlphaFoldDB" id="A0A918SAI9"/>
<proteinExistence type="predicted"/>
<organism evidence="1 2">
    <name type="scientific">Devosia pacifica</name>
    <dbReference type="NCBI Taxonomy" id="1335967"/>
    <lineage>
        <taxon>Bacteria</taxon>
        <taxon>Pseudomonadati</taxon>
        <taxon>Pseudomonadota</taxon>
        <taxon>Alphaproteobacteria</taxon>
        <taxon>Hyphomicrobiales</taxon>
        <taxon>Devosiaceae</taxon>
        <taxon>Devosia</taxon>
    </lineage>
</organism>
<sequence>MGNREIQDAVSSGEIRSLDAVLAEAGVDSSQSVLNVQVCDRGGRLVYVVGVLSPSGEARNLELGAR</sequence>
<comment type="caution">
    <text evidence="1">The sequence shown here is derived from an EMBL/GenBank/DDBJ whole genome shotgun (WGS) entry which is preliminary data.</text>
</comment>
<evidence type="ECO:0000313" key="1">
    <source>
        <dbReference type="EMBL" id="GHA29257.1"/>
    </source>
</evidence>
<gene>
    <name evidence="1" type="ORF">GCM10007989_26040</name>
</gene>